<dbReference type="GO" id="GO:0005657">
    <property type="term" value="C:replication fork"/>
    <property type="evidence" value="ECO:0007669"/>
    <property type="project" value="TreeGrafter"/>
</dbReference>
<dbReference type="InterPro" id="IPR016467">
    <property type="entry name" value="DNA_recomb/repair_RecA-like"/>
</dbReference>
<dbReference type="Proteomes" id="UP000827092">
    <property type="component" value="Unassembled WGS sequence"/>
</dbReference>
<dbReference type="Gene3D" id="3.40.50.300">
    <property type="entry name" value="P-loop containing nucleotide triphosphate hydrolases"/>
    <property type="match status" value="1"/>
</dbReference>
<dbReference type="GO" id="GO:0000724">
    <property type="term" value="P:double-strand break repair via homologous recombination"/>
    <property type="evidence" value="ECO:0007669"/>
    <property type="project" value="InterPro"/>
</dbReference>
<evidence type="ECO:0000259" key="10">
    <source>
        <dbReference type="PROSITE" id="PS50162"/>
    </source>
</evidence>
<dbReference type="GO" id="GO:0033063">
    <property type="term" value="C:Rad51B-Rad51C-Rad51D-XRCC2 complex"/>
    <property type="evidence" value="ECO:0007669"/>
    <property type="project" value="InterPro"/>
</dbReference>
<dbReference type="InterPro" id="IPR030548">
    <property type="entry name" value="RAD51B"/>
</dbReference>
<protein>
    <recommendedName>
        <fullName evidence="10">RecA family profile 1 domain-containing protein</fullName>
    </recommendedName>
</protein>
<accession>A0AAV6V5N0</accession>
<dbReference type="GO" id="GO:0000400">
    <property type="term" value="F:four-way junction DNA binding"/>
    <property type="evidence" value="ECO:0007669"/>
    <property type="project" value="TreeGrafter"/>
</dbReference>
<evidence type="ECO:0000256" key="6">
    <source>
        <dbReference type="ARBA" id="ARBA00023125"/>
    </source>
</evidence>
<comment type="caution">
    <text evidence="11">The sequence shown here is derived from an EMBL/GenBank/DDBJ whole genome shotgun (WGS) entry which is preliminary data.</text>
</comment>
<keyword evidence="7" id="KW-0233">DNA recombination</keyword>
<dbReference type="GO" id="GO:0140664">
    <property type="term" value="F:ATP-dependent DNA damage sensor activity"/>
    <property type="evidence" value="ECO:0007669"/>
    <property type="project" value="InterPro"/>
</dbReference>
<comment type="similarity">
    <text evidence="2">Belongs to the RecA family. RAD51 subfamily.</text>
</comment>
<dbReference type="PIRSF" id="PIRSF005856">
    <property type="entry name" value="Rad51"/>
    <property type="match status" value="1"/>
</dbReference>
<keyword evidence="4" id="KW-0227">DNA damage</keyword>
<keyword evidence="9" id="KW-0539">Nucleus</keyword>
<dbReference type="PANTHER" id="PTHR46456:SF1">
    <property type="entry name" value="DNA REPAIR PROTEIN RAD51 HOMOLOG 2"/>
    <property type="match status" value="1"/>
</dbReference>
<dbReference type="PANTHER" id="PTHR46456">
    <property type="entry name" value="DNA REPAIR PROTEIN RAD51 HOMOLOG 2"/>
    <property type="match status" value="1"/>
</dbReference>
<dbReference type="InterPro" id="IPR058766">
    <property type="entry name" value="HHH_XRCC3_RAD51B"/>
</dbReference>
<dbReference type="InterPro" id="IPR013632">
    <property type="entry name" value="Rad51_C"/>
</dbReference>
<dbReference type="InterPro" id="IPR020588">
    <property type="entry name" value="RecA_ATP-bd"/>
</dbReference>
<evidence type="ECO:0000256" key="2">
    <source>
        <dbReference type="ARBA" id="ARBA00007095"/>
    </source>
</evidence>
<evidence type="ECO:0000256" key="7">
    <source>
        <dbReference type="ARBA" id="ARBA00023172"/>
    </source>
</evidence>
<evidence type="ECO:0000256" key="8">
    <source>
        <dbReference type="ARBA" id="ARBA00023204"/>
    </source>
</evidence>
<name>A0AAV6V5N0_9ARAC</name>
<keyword evidence="5" id="KW-0067">ATP-binding</keyword>
<feature type="domain" description="RecA family profile 1" evidence="10">
    <location>
        <begin position="79"/>
        <end position="259"/>
    </location>
</feature>
<dbReference type="Pfam" id="PF08423">
    <property type="entry name" value="Rad51"/>
    <property type="match status" value="1"/>
</dbReference>
<dbReference type="EMBL" id="JAFNEN010000146">
    <property type="protein sequence ID" value="KAG8192030.1"/>
    <property type="molecule type" value="Genomic_DNA"/>
</dbReference>
<dbReference type="GO" id="GO:0003690">
    <property type="term" value="F:double-stranded DNA binding"/>
    <property type="evidence" value="ECO:0007669"/>
    <property type="project" value="TreeGrafter"/>
</dbReference>
<keyword evidence="6" id="KW-0238">DNA-binding</keyword>
<keyword evidence="12" id="KW-1185">Reference proteome</keyword>
<dbReference type="PROSITE" id="PS50162">
    <property type="entry name" value="RECA_2"/>
    <property type="match status" value="1"/>
</dbReference>
<dbReference type="SUPFAM" id="SSF52540">
    <property type="entry name" value="P-loop containing nucleoside triphosphate hydrolases"/>
    <property type="match status" value="1"/>
</dbReference>
<evidence type="ECO:0000313" key="11">
    <source>
        <dbReference type="EMBL" id="KAG8192030.1"/>
    </source>
</evidence>
<dbReference type="Pfam" id="PF26169">
    <property type="entry name" value="HHH_XRCC3_RpoA"/>
    <property type="match status" value="1"/>
</dbReference>
<keyword evidence="8" id="KW-0234">DNA repair</keyword>
<dbReference type="GO" id="GO:0005524">
    <property type="term" value="F:ATP binding"/>
    <property type="evidence" value="ECO:0007669"/>
    <property type="project" value="UniProtKB-KW"/>
</dbReference>
<reference evidence="11 12" key="1">
    <citation type="journal article" date="2022" name="Nat. Ecol. Evol.">
        <title>A masculinizing supergene underlies an exaggerated male reproductive morph in a spider.</title>
        <authorList>
            <person name="Hendrickx F."/>
            <person name="De Corte Z."/>
            <person name="Sonet G."/>
            <person name="Van Belleghem S.M."/>
            <person name="Kostlbacher S."/>
            <person name="Vangestel C."/>
        </authorList>
    </citation>
    <scope>NUCLEOTIDE SEQUENCE [LARGE SCALE GENOMIC DNA]</scope>
    <source>
        <strain evidence="11">W744_W776</strain>
    </source>
</reference>
<sequence length="287" mass="32274">MGSYKIRRLNLPQLVIEMLEKQHLNSCKDVLSHSKLELQTLLGMNRYKIDSLWLEVCRKCVSTPQTAYDIYKSQQSSVSNGFLQTTLHALDLLLQGGLPFRNITEITGPPGVGKTQFSFMLSILTALPASMGGLESHVIYIDTESAFCAERLKAIARSKFPQLLMQEDETIKILKRIFLHKVNSVHDLKEILPQLETEVIRNNVKLIVFDSVASLVRKEFSSEGMSSLMERNKLLLELAATLKDLAQTYNLVVFLTNQIASHITEVDSILPVDCISDDEDNGTGKNY</sequence>
<dbReference type="InterPro" id="IPR027417">
    <property type="entry name" value="P-loop_NTPase"/>
</dbReference>
<gene>
    <name evidence="11" type="ORF">JTE90_025296</name>
</gene>
<evidence type="ECO:0000256" key="5">
    <source>
        <dbReference type="ARBA" id="ARBA00022840"/>
    </source>
</evidence>
<dbReference type="GO" id="GO:0003697">
    <property type="term" value="F:single-stranded DNA binding"/>
    <property type="evidence" value="ECO:0007669"/>
    <property type="project" value="TreeGrafter"/>
</dbReference>
<comment type="subcellular location">
    <subcellularLocation>
        <location evidence="1">Nucleus</location>
    </subcellularLocation>
</comment>
<evidence type="ECO:0000256" key="3">
    <source>
        <dbReference type="ARBA" id="ARBA00022741"/>
    </source>
</evidence>
<evidence type="ECO:0000256" key="9">
    <source>
        <dbReference type="ARBA" id="ARBA00023242"/>
    </source>
</evidence>
<proteinExistence type="inferred from homology"/>
<organism evidence="11 12">
    <name type="scientific">Oedothorax gibbosus</name>
    <dbReference type="NCBI Taxonomy" id="931172"/>
    <lineage>
        <taxon>Eukaryota</taxon>
        <taxon>Metazoa</taxon>
        <taxon>Ecdysozoa</taxon>
        <taxon>Arthropoda</taxon>
        <taxon>Chelicerata</taxon>
        <taxon>Arachnida</taxon>
        <taxon>Araneae</taxon>
        <taxon>Araneomorphae</taxon>
        <taxon>Entelegynae</taxon>
        <taxon>Araneoidea</taxon>
        <taxon>Linyphiidae</taxon>
        <taxon>Erigoninae</taxon>
        <taxon>Oedothorax</taxon>
    </lineage>
</organism>
<keyword evidence="3" id="KW-0547">Nucleotide-binding</keyword>
<dbReference type="AlphaFoldDB" id="A0AAV6V5N0"/>
<evidence type="ECO:0000313" key="12">
    <source>
        <dbReference type="Proteomes" id="UP000827092"/>
    </source>
</evidence>
<evidence type="ECO:0000256" key="4">
    <source>
        <dbReference type="ARBA" id="ARBA00022763"/>
    </source>
</evidence>
<evidence type="ECO:0000256" key="1">
    <source>
        <dbReference type="ARBA" id="ARBA00004123"/>
    </source>
</evidence>